<organism evidence="1 2">
    <name type="scientific">Rhabditophanes sp. KR3021</name>
    <dbReference type="NCBI Taxonomy" id="114890"/>
    <lineage>
        <taxon>Eukaryota</taxon>
        <taxon>Metazoa</taxon>
        <taxon>Ecdysozoa</taxon>
        <taxon>Nematoda</taxon>
        <taxon>Chromadorea</taxon>
        <taxon>Rhabditida</taxon>
        <taxon>Tylenchina</taxon>
        <taxon>Panagrolaimomorpha</taxon>
        <taxon>Strongyloidoidea</taxon>
        <taxon>Alloionematidae</taxon>
        <taxon>Rhabditophanes</taxon>
    </lineage>
</organism>
<evidence type="ECO:0000313" key="1">
    <source>
        <dbReference type="Proteomes" id="UP000095286"/>
    </source>
</evidence>
<reference evidence="2" key="1">
    <citation type="submission" date="2016-11" db="UniProtKB">
        <authorList>
            <consortium name="WormBaseParasite"/>
        </authorList>
    </citation>
    <scope>IDENTIFICATION</scope>
    <source>
        <strain evidence="2">KR3021</strain>
    </source>
</reference>
<evidence type="ECO:0000313" key="2">
    <source>
        <dbReference type="WBParaSite" id="RSKR_0000548900.1"/>
    </source>
</evidence>
<dbReference type="WBParaSite" id="RSKR_0000548900.1">
    <property type="protein sequence ID" value="RSKR_0000548900.1"/>
    <property type="gene ID" value="RSKR_0000548900"/>
</dbReference>
<dbReference type="Proteomes" id="UP000095286">
    <property type="component" value="Unplaced"/>
</dbReference>
<accession>A0AC35TZA4</accession>
<proteinExistence type="predicted"/>
<sequence length="128" mass="12419">MQFTTSIILLAIIGQLHTINASPLPNSDSGSIDNGLSAAIEIVCNNVKIASDAVLAAKVAADKATLLAKEIAAAAAGPEPSPADIAAAIAAKDAADAASVIAQNAAKAAAQVARAAAGAHACPTEIIA</sequence>
<name>A0AC35TZA4_9BILA</name>
<protein>
    <submittedName>
        <fullName evidence="2">Secreted protein</fullName>
    </submittedName>
</protein>